<accession>A0A8J5KM30</accession>
<evidence type="ECO:0000313" key="5">
    <source>
        <dbReference type="Proteomes" id="UP000734854"/>
    </source>
</evidence>
<dbReference type="Gene3D" id="1.10.20.10">
    <property type="entry name" value="Histone, subunit A"/>
    <property type="match status" value="1"/>
</dbReference>
<keyword evidence="5" id="KW-1185">Reference proteome</keyword>
<feature type="compositionally biased region" description="Basic residues" evidence="3">
    <location>
        <begin position="54"/>
        <end position="67"/>
    </location>
</feature>
<dbReference type="InterPro" id="IPR050568">
    <property type="entry name" value="Transcr_DNA_Rep_Reg"/>
</dbReference>
<organism evidence="4 5">
    <name type="scientific">Zingiber officinale</name>
    <name type="common">Ginger</name>
    <name type="synonym">Amomum zingiber</name>
    <dbReference type="NCBI Taxonomy" id="94328"/>
    <lineage>
        <taxon>Eukaryota</taxon>
        <taxon>Viridiplantae</taxon>
        <taxon>Streptophyta</taxon>
        <taxon>Embryophyta</taxon>
        <taxon>Tracheophyta</taxon>
        <taxon>Spermatophyta</taxon>
        <taxon>Magnoliopsida</taxon>
        <taxon>Liliopsida</taxon>
        <taxon>Zingiberales</taxon>
        <taxon>Zingiberaceae</taxon>
        <taxon>Zingiber</taxon>
    </lineage>
</organism>
<dbReference type="PANTHER" id="PTHR10252:SF39">
    <property type="entry name" value="NUCLEAR TRANSCRIPTION FACTOR Y SUBUNIT C-6"/>
    <property type="match status" value="1"/>
</dbReference>
<evidence type="ECO:0000256" key="1">
    <source>
        <dbReference type="ARBA" id="ARBA00004123"/>
    </source>
</evidence>
<dbReference type="GO" id="GO:0046982">
    <property type="term" value="F:protein heterodimerization activity"/>
    <property type="evidence" value="ECO:0007669"/>
    <property type="project" value="InterPro"/>
</dbReference>
<gene>
    <name evidence="4" type="ORF">ZIOFF_058577</name>
</gene>
<sequence>MISAEVQIPFAKACELFVLQLTIRSWLHAEKNKRCTLQKKDFLVDIVPQESGRPRRRSSSQGRRRAHPQGVADIGGLRRQAEFRCAGICLAAAATTRIS</sequence>
<evidence type="ECO:0000313" key="4">
    <source>
        <dbReference type="EMBL" id="KAG6481953.1"/>
    </source>
</evidence>
<protein>
    <recommendedName>
        <fullName evidence="6">Histone H2A/H2B/H3 domain-containing protein</fullName>
    </recommendedName>
</protein>
<evidence type="ECO:0000256" key="3">
    <source>
        <dbReference type="SAM" id="MobiDB-lite"/>
    </source>
</evidence>
<comment type="caution">
    <text evidence="4">The sequence shown here is derived from an EMBL/GenBank/DDBJ whole genome shotgun (WGS) entry which is preliminary data.</text>
</comment>
<dbReference type="GO" id="GO:0000978">
    <property type="term" value="F:RNA polymerase II cis-regulatory region sequence-specific DNA binding"/>
    <property type="evidence" value="ECO:0007669"/>
    <property type="project" value="TreeGrafter"/>
</dbReference>
<dbReference type="AlphaFoldDB" id="A0A8J5KM30"/>
<comment type="subcellular location">
    <subcellularLocation>
        <location evidence="1">Nucleus</location>
    </subcellularLocation>
</comment>
<evidence type="ECO:0000256" key="2">
    <source>
        <dbReference type="ARBA" id="ARBA00023242"/>
    </source>
</evidence>
<name>A0A8J5KM30_ZINOF</name>
<dbReference type="Proteomes" id="UP000734854">
    <property type="component" value="Unassembled WGS sequence"/>
</dbReference>
<feature type="region of interest" description="Disordered" evidence="3">
    <location>
        <begin position="48"/>
        <end position="73"/>
    </location>
</feature>
<dbReference type="SUPFAM" id="SSF47113">
    <property type="entry name" value="Histone-fold"/>
    <property type="match status" value="1"/>
</dbReference>
<dbReference type="InterPro" id="IPR009072">
    <property type="entry name" value="Histone-fold"/>
</dbReference>
<dbReference type="GO" id="GO:0000981">
    <property type="term" value="F:DNA-binding transcription factor activity, RNA polymerase II-specific"/>
    <property type="evidence" value="ECO:0007669"/>
    <property type="project" value="TreeGrafter"/>
</dbReference>
<dbReference type="EMBL" id="JACMSC010000016">
    <property type="protein sequence ID" value="KAG6481953.1"/>
    <property type="molecule type" value="Genomic_DNA"/>
</dbReference>
<reference evidence="4 5" key="1">
    <citation type="submission" date="2020-08" db="EMBL/GenBank/DDBJ databases">
        <title>Plant Genome Project.</title>
        <authorList>
            <person name="Zhang R.-G."/>
        </authorList>
    </citation>
    <scope>NUCLEOTIDE SEQUENCE [LARGE SCALE GENOMIC DNA]</scope>
    <source>
        <tissue evidence="4">Rhizome</tissue>
    </source>
</reference>
<evidence type="ECO:0008006" key="6">
    <source>
        <dbReference type="Google" id="ProtNLM"/>
    </source>
</evidence>
<proteinExistence type="predicted"/>
<keyword evidence="2" id="KW-0539">Nucleus</keyword>
<dbReference type="PANTHER" id="PTHR10252">
    <property type="entry name" value="HISTONE-LIKE TRANSCRIPTION FACTOR CCAAT-RELATED"/>
    <property type="match status" value="1"/>
</dbReference>
<dbReference type="GO" id="GO:0005634">
    <property type="term" value="C:nucleus"/>
    <property type="evidence" value="ECO:0007669"/>
    <property type="project" value="UniProtKB-SubCell"/>
</dbReference>